<dbReference type="SUPFAM" id="SSF53448">
    <property type="entry name" value="Nucleotide-diphospho-sugar transferases"/>
    <property type="match status" value="1"/>
</dbReference>
<accession>A0A6C0K7C9</accession>
<dbReference type="InterPro" id="IPR011990">
    <property type="entry name" value="TPR-like_helical_dom_sf"/>
</dbReference>
<dbReference type="PANTHER" id="PTHR43630:SF2">
    <property type="entry name" value="GLYCOSYLTRANSFERASE"/>
    <property type="match status" value="1"/>
</dbReference>
<dbReference type="SUPFAM" id="SSF48452">
    <property type="entry name" value="TPR-like"/>
    <property type="match status" value="1"/>
</dbReference>
<name>A0A6C0K7C9_9ZZZZ</name>
<protein>
    <submittedName>
        <fullName evidence="1">Uncharacterized protein</fullName>
    </submittedName>
</protein>
<organism evidence="1">
    <name type="scientific">viral metagenome</name>
    <dbReference type="NCBI Taxonomy" id="1070528"/>
    <lineage>
        <taxon>unclassified sequences</taxon>
        <taxon>metagenomes</taxon>
        <taxon>organismal metagenomes</taxon>
    </lineage>
</organism>
<dbReference type="Gene3D" id="1.25.40.10">
    <property type="entry name" value="Tetratricopeptide repeat domain"/>
    <property type="match status" value="1"/>
</dbReference>
<evidence type="ECO:0000313" key="1">
    <source>
        <dbReference type="EMBL" id="QHU12976.1"/>
    </source>
</evidence>
<dbReference type="InterPro" id="IPR029044">
    <property type="entry name" value="Nucleotide-diphossugar_trans"/>
</dbReference>
<dbReference type="Gene3D" id="3.90.550.10">
    <property type="entry name" value="Spore Coat Polysaccharide Biosynthesis Protein SpsA, Chain A"/>
    <property type="match status" value="1"/>
</dbReference>
<dbReference type="AlphaFoldDB" id="A0A6C0K7C9"/>
<dbReference type="PANTHER" id="PTHR43630">
    <property type="entry name" value="POLY-BETA-1,6-N-ACETYL-D-GLUCOSAMINE SYNTHASE"/>
    <property type="match status" value="1"/>
</dbReference>
<dbReference type="EMBL" id="MN740811">
    <property type="protein sequence ID" value="QHU12976.1"/>
    <property type="molecule type" value="Genomic_DNA"/>
</dbReference>
<reference evidence="1" key="1">
    <citation type="journal article" date="2020" name="Nature">
        <title>Giant virus diversity and host interactions through global metagenomics.</title>
        <authorList>
            <person name="Schulz F."/>
            <person name="Roux S."/>
            <person name="Paez-Espino D."/>
            <person name="Jungbluth S."/>
            <person name="Walsh D.A."/>
            <person name="Denef V.J."/>
            <person name="McMahon K.D."/>
            <person name="Konstantinidis K.T."/>
            <person name="Eloe-Fadrosh E.A."/>
            <person name="Kyrpides N.C."/>
            <person name="Woyke T."/>
        </authorList>
    </citation>
    <scope>NUCLEOTIDE SEQUENCE</scope>
    <source>
        <strain evidence="1">GVMAG-S-1101172-89</strain>
    </source>
</reference>
<proteinExistence type="predicted"/>
<sequence>MSSFPVKIVLLTMVKNEERNIQRLFSSVGSWIDGIVLCDTGSTDGTVQLAKTLIEEMKLPGRIYQFPWENFGKSRTNSFQCFQAWVNKYTKWDPTRVFCLLLDGDMVLPNEEGLHATLGELNTSYGGVNLQQKNGGIIYYNTRLLRCSEKWRCIGSTHEYWECEAKAVENINKPIITDIGDGGCKDNKFTRDAALLEADLVTDPTNVRTHFYLGQTYMSTGQHEKAIHILGRRIELGGWDEERYIAHIYRGDCMKTLGRPLESVEEWLKAWQLRPHRTEAALRLITHYRQQPNMNFAAYMYIEKLLQFQLGQTVEGNTIWKPLVNNDILFVSHTDMRFQIWEEIGIVSFYVKKIEAAQYRLDLRIMCSENDFQERNRLLDLYQWYKWQIPFVQRVRLELTTEHVPWLGEGTWRAFNPTIRKEGDRYVMNLRHANYQTTDANVYTYRAHHGSIITRNIVADFGAKFQVLEDRRKPIDLVIPDQYVINRGTNIHGIEDCRWMGDSSLIGTTRQFHESDMNRMIRVDLDYNSRGIIRLKPLAAPIAREDHDCQKNWLPFVWKGRECFVYRINPFQIYTMEGQRVLEWKPKSPITFDNLRGSAAPVPWKSVAYPGEEWLMVAHFSYYGGGSASGGGRKYYHRFITLGADLVPSRISKIFCLGDAHIQYVAGMCESLTAGNYVLTMGVNDSEAWATEVAGSVVEGALFQELS</sequence>